<protein>
    <submittedName>
        <fullName evidence="1">Uncharacterized protein</fullName>
    </submittedName>
</protein>
<evidence type="ECO:0000313" key="2">
    <source>
        <dbReference type="Proteomes" id="UP000308652"/>
    </source>
</evidence>
<dbReference type="PANTHER" id="PTHR28152">
    <property type="entry name" value="HYDROXYACYL-THIOESTER DEHYDRATASE TYPE 2, MITOCHONDRIAL"/>
    <property type="match status" value="1"/>
</dbReference>
<gene>
    <name evidence="1" type="ORF">BDQ12DRAFT_676393</name>
</gene>
<evidence type="ECO:0000313" key="1">
    <source>
        <dbReference type="EMBL" id="TFK42545.1"/>
    </source>
</evidence>
<name>A0A5C3MD01_9AGAR</name>
<dbReference type="Proteomes" id="UP000308652">
    <property type="component" value="Unassembled WGS sequence"/>
</dbReference>
<reference evidence="1 2" key="1">
    <citation type="journal article" date="2019" name="Nat. Ecol. Evol.">
        <title>Megaphylogeny resolves global patterns of mushroom evolution.</title>
        <authorList>
            <person name="Varga T."/>
            <person name="Krizsan K."/>
            <person name="Foldi C."/>
            <person name="Dima B."/>
            <person name="Sanchez-Garcia M."/>
            <person name="Sanchez-Ramirez S."/>
            <person name="Szollosi G.J."/>
            <person name="Szarkandi J.G."/>
            <person name="Papp V."/>
            <person name="Albert L."/>
            <person name="Andreopoulos W."/>
            <person name="Angelini C."/>
            <person name="Antonin V."/>
            <person name="Barry K.W."/>
            <person name="Bougher N.L."/>
            <person name="Buchanan P."/>
            <person name="Buyck B."/>
            <person name="Bense V."/>
            <person name="Catcheside P."/>
            <person name="Chovatia M."/>
            <person name="Cooper J."/>
            <person name="Damon W."/>
            <person name="Desjardin D."/>
            <person name="Finy P."/>
            <person name="Geml J."/>
            <person name="Haridas S."/>
            <person name="Hughes K."/>
            <person name="Justo A."/>
            <person name="Karasinski D."/>
            <person name="Kautmanova I."/>
            <person name="Kiss B."/>
            <person name="Kocsube S."/>
            <person name="Kotiranta H."/>
            <person name="LaButti K.M."/>
            <person name="Lechner B.E."/>
            <person name="Liimatainen K."/>
            <person name="Lipzen A."/>
            <person name="Lukacs Z."/>
            <person name="Mihaltcheva S."/>
            <person name="Morgado L.N."/>
            <person name="Niskanen T."/>
            <person name="Noordeloos M.E."/>
            <person name="Ohm R.A."/>
            <person name="Ortiz-Santana B."/>
            <person name="Ovrebo C."/>
            <person name="Racz N."/>
            <person name="Riley R."/>
            <person name="Savchenko A."/>
            <person name="Shiryaev A."/>
            <person name="Soop K."/>
            <person name="Spirin V."/>
            <person name="Szebenyi C."/>
            <person name="Tomsovsky M."/>
            <person name="Tulloss R.E."/>
            <person name="Uehling J."/>
            <person name="Grigoriev I.V."/>
            <person name="Vagvolgyi C."/>
            <person name="Papp T."/>
            <person name="Martin F.M."/>
            <person name="Miettinen O."/>
            <person name="Hibbett D.S."/>
            <person name="Nagy L.G."/>
        </authorList>
    </citation>
    <scope>NUCLEOTIDE SEQUENCE [LARGE SCALE GENOMIC DNA]</scope>
    <source>
        <strain evidence="1 2">CBS 166.37</strain>
    </source>
</reference>
<dbReference type="OrthoDB" id="3257538at2759"/>
<dbReference type="EMBL" id="ML213592">
    <property type="protein sequence ID" value="TFK42545.1"/>
    <property type="molecule type" value="Genomic_DNA"/>
</dbReference>
<proteinExistence type="predicted"/>
<sequence>MLTCAPALRNLRFQLGNVKYALPSRSFSTAVNTDALDKWIESPPTHTLVDRFTFEHLSDLYITLPTRDGTRTPYITPEESQPLPYGHHLAFFHARQPESRLREDGTDEDISPPKPFLRRMWAGGKITWNHGNPLLIGGKATTTSTVEAATKKGFEKGNPMVFVTQKIDITMEDSKSPSVVEERSHVYFPETAERK</sequence>
<keyword evidence="2" id="KW-1185">Reference proteome</keyword>
<dbReference type="InterPro" id="IPR052741">
    <property type="entry name" value="Mitochondrial_HTD2"/>
</dbReference>
<organism evidence="1 2">
    <name type="scientific">Crucibulum laeve</name>
    <dbReference type="NCBI Taxonomy" id="68775"/>
    <lineage>
        <taxon>Eukaryota</taxon>
        <taxon>Fungi</taxon>
        <taxon>Dikarya</taxon>
        <taxon>Basidiomycota</taxon>
        <taxon>Agaricomycotina</taxon>
        <taxon>Agaricomycetes</taxon>
        <taxon>Agaricomycetidae</taxon>
        <taxon>Agaricales</taxon>
        <taxon>Agaricineae</taxon>
        <taxon>Nidulariaceae</taxon>
        <taxon>Crucibulum</taxon>
    </lineage>
</organism>
<dbReference type="GO" id="GO:0019171">
    <property type="term" value="F:(3R)-hydroxyacyl-[acyl-carrier-protein] dehydratase activity"/>
    <property type="evidence" value="ECO:0007669"/>
    <property type="project" value="TreeGrafter"/>
</dbReference>
<dbReference type="AlphaFoldDB" id="A0A5C3MD01"/>
<accession>A0A5C3MD01</accession>
<dbReference type="PANTHER" id="PTHR28152:SF1">
    <property type="entry name" value="HYDROXYACYL-THIOESTER DEHYDRATASE TYPE 2, MITOCHONDRIAL"/>
    <property type="match status" value="1"/>
</dbReference>
<dbReference type="GO" id="GO:0005739">
    <property type="term" value="C:mitochondrion"/>
    <property type="evidence" value="ECO:0007669"/>
    <property type="project" value="TreeGrafter"/>
</dbReference>
<dbReference type="STRING" id="68775.A0A5C3MD01"/>